<dbReference type="KEGG" id="marz:MARA_33410"/>
<proteinExistence type="predicted"/>
<dbReference type="SUPFAM" id="SSF54909">
    <property type="entry name" value="Dimeric alpha+beta barrel"/>
    <property type="match status" value="1"/>
</dbReference>
<accession>A0A7I7RZJ2</accession>
<reference evidence="2 3" key="1">
    <citation type="journal article" date="2019" name="Emerg. Microbes Infect.">
        <title>Comprehensive subspecies identification of 175 nontuberculous mycobacteria species based on 7547 genomic profiles.</title>
        <authorList>
            <person name="Matsumoto Y."/>
            <person name="Kinjo T."/>
            <person name="Motooka D."/>
            <person name="Nabeya D."/>
            <person name="Jung N."/>
            <person name="Uechi K."/>
            <person name="Horii T."/>
            <person name="Iida T."/>
            <person name="Fujita J."/>
            <person name="Nakamura S."/>
        </authorList>
    </citation>
    <scope>NUCLEOTIDE SEQUENCE [LARGE SCALE GENOMIC DNA]</scope>
    <source>
        <strain evidence="2 3">JCM 18538</strain>
    </source>
</reference>
<name>A0A7I7RZJ2_9MYCO</name>
<dbReference type="EMBL" id="AP022593">
    <property type="protein sequence ID" value="BBY49873.1"/>
    <property type="molecule type" value="Genomic_DNA"/>
</dbReference>
<dbReference type="InterPro" id="IPR011008">
    <property type="entry name" value="Dimeric_a/b-barrel"/>
</dbReference>
<geneLocation type="plasmid" evidence="3">
    <name>pjcm18538 dna</name>
</geneLocation>
<sequence length="109" mass="12429">MTVYALNLFDVADRDEYTAYSKRSVAEVARHGGRVVALGKFRESILDDGVAPRQVMILVEWDDKDAFDGYRNDATLADLHAHRENGSSSYVWHLFDRLDDLRPVLKLDS</sequence>
<organism evidence="2 3">
    <name type="scientific">Mycolicibacterium arabiense</name>
    <dbReference type="NCBI Taxonomy" id="1286181"/>
    <lineage>
        <taxon>Bacteria</taxon>
        <taxon>Bacillati</taxon>
        <taxon>Actinomycetota</taxon>
        <taxon>Actinomycetes</taxon>
        <taxon>Mycobacteriales</taxon>
        <taxon>Mycobacteriaceae</taxon>
        <taxon>Mycolicibacterium</taxon>
    </lineage>
</organism>
<dbReference type="Gene3D" id="3.30.70.100">
    <property type="match status" value="1"/>
</dbReference>
<evidence type="ECO:0000313" key="3">
    <source>
        <dbReference type="Proteomes" id="UP000467428"/>
    </source>
</evidence>
<gene>
    <name evidence="2" type="ORF">MARA_33410</name>
</gene>
<dbReference type="Pfam" id="PF07045">
    <property type="entry name" value="DUF1330"/>
    <property type="match status" value="1"/>
</dbReference>
<dbReference type="AlphaFoldDB" id="A0A7I7RZJ2"/>
<dbReference type="RefSeq" id="WP_179973467.1">
    <property type="nucleotide sequence ID" value="NZ_AP022593.1"/>
</dbReference>
<dbReference type="Proteomes" id="UP000467428">
    <property type="component" value="Chromosome"/>
</dbReference>
<dbReference type="InterPro" id="IPR010753">
    <property type="entry name" value="DUF1330"/>
</dbReference>
<evidence type="ECO:0000259" key="1">
    <source>
        <dbReference type="Pfam" id="PF07045"/>
    </source>
</evidence>
<protein>
    <recommendedName>
        <fullName evidence="1">DUF1330 domain-containing protein</fullName>
    </recommendedName>
</protein>
<keyword evidence="3" id="KW-1185">Reference proteome</keyword>
<feature type="domain" description="DUF1330" evidence="1">
    <location>
        <begin position="2"/>
        <end position="88"/>
    </location>
</feature>
<evidence type="ECO:0000313" key="2">
    <source>
        <dbReference type="EMBL" id="BBY49873.1"/>
    </source>
</evidence>